<gene>
    <name evidence="1" type="ORF">CLUMA_CG021471</name>
</gene>
<keyword evidence="2" id="KW-1185">Reference proteome</keyword>
<proteinExistence type="predicted"/>
<evidence type="ECO:0000313" key="1">
    <source>
        <dbReference type="EMBL" id="CRL08428.1"/>
    </source>
</evidence>
<sequence length="143" mass="16725">MSRDNNNLRYCLGLNHQQIFKFEKNNRKTWVAVLGVRFYGLEPNLLLLQCQLWKYLERTWKAKANIIIQNKKGGNDENERNVRREIMIIALAVLWIDKLSIIIEKKMCPAMSRLELSVLIKIQIKASLLQSSPVIRIVLHLAL</sequence>
<reference evidence="1 2" key="1">
    <citation type="submission" date="2015-04" db="EMBL/GenBank/DDBJ databases">
        <authorList>
            <person name="Syromyatnikov M.Y."/>
            <person name="Popov V.N."/>
        </authorList>
    </citation>
    <scope>NUCLEOTIDE SEQUENCE [LARGE SCALE GENOMIC DNA]</scope>
</reference>
<evidence type="ECO:0000313" key="2">
    <source>
        <dbReference type="Proteomes" id="UP000183832"/>
    </source>
</evidence>
<accession>A0A1J1J971</accession>
<protein>
    <submittedName>
        <fullName evidence="1">CLUMA_CG021471, isoform A</fullName>
    </submittedName>
</protein>
<dbReference type="EMBL" id="CVRI01000075">
    <property type="protein sequence ID" value="CRL08428.1"/>
    <property type="molecule type" value="Genomic_DNA"/>
</dbReference>
<organism evidence="1 2">
    <name type="scientific">Clunio marinus</name>
    <dbReference type="NCBI Taxonomy" id="568069"/>
    <lineage>
        <taxon>Eukaryota</taxon>
        <taxon>Metazoa</taxon>
        <taxon>Ecdysozoa</taxon>
        <taxon>Arthropoda</taxon>
        <taxon>Hexapoda</taxon>
        <taxon>Insecta</taxon>
        <taxon>Pterygota</taxon>
        <taxon>Neoptera</taxon>
        <taxon>Endopterygota</taxon>
        <taxon>Diptera</taxon>
        <taxon>Nematocera</taxon>
        <taxon>Chironomoidea</taxon>
        <taxon>Chironomidae</taxon>
        <taxon>Clunio</taxon>
    </lineage>
</organism>
<dbReference type="Proteomes" id="UP000183832">
    <property type="component" value="Unassembled WGS sequence"/>
</dbReference>
<name>A0A1J1J971_9DIPT</name>
<dbReference type="AlphaFoldDB" id="A0A1J1J971"/>